<dbReference type="Pfam" id="PF00549">
    <property type="entry name" value="Ligase_CoA"/>
    <property type="match status" value="1"/>
</dbReference>
<accession>D4H3K5</accession>
<dbReference type="InParanoid" id="D4H3K5"/>
<comment type="similarity">
    <text evidence="1 7">Belongs to the succinate/malate CoA ligase beta subunit family.</text>
</comment>
<dbReference type="SUPFAM" id="SSF56059">
    <property type="entry name" value="Glutathione synthetase ATP-binding domain-like"/>
    <property type="match status" value="1"/>
</dbReference>
<dbReference type="UniPathway" id="UPA00223">
    <property type="reaction ID" value="UER00999"/>
</dbReference>
<dbReference type="FunFam" id="3.40.50.261:FF:000001">
    <property type="entry name" value="Succinate--CoA ligase [ADP-forming] subunit beta"/>
    <property type="match status" value="1"/>
</dbReference>
<proteinExistence type="inferred from homology"/>
<dbReference type="InterPro" id="IPR013815">
    <property type="entry name" value="ATP_grasp_subdomain_1"/>
</dbReference>
<organism evidence="10 11">
    <name type="scientific">Denitrovibrio acetiphilus (strain DSM 12809 / NBRC 114555 / N2460)</name>
    <dbReference type="NCBI Taxonomy" id="522772"/>
    <lineage>
        <taxon>Bacteria</taxon>
        <taxon>Pseudomonadati</taxon>
        <taxon>Deferribacterota</taxon>
        <taxon>Deferribacteres</taxon>
        <taxon>Deferribacterales</taxon>
        <taxon>Geovibrionaceae</taxon>
        <taxon>Denitrovibrio</taxon>
    </lineage>
</organism>
<gene>
    <name evidence="7" type="primary">sucC</name>
    <name evidence="10" type="ordered locus">Dacet_2345</name>
</gene>
<dbReference type="SUPFAM" id="SSF52210">
    <property type="entry name" value="Succinyl-CoA synthetase domains"/>
    <property type="match status" value="1"/>
</dbReference>
<dbReference type="GO" id="GO:0005524">
    <property type="term" value="F:ATP binding"/>
    <property type="evidence" value="ECO:0007669"/>
    <property type="project" value="UniProtKB-UniRule"/>
</dbReference>
<reference evidence="10 11" key="1">
    <citation type="journal article" date="2010" name="Stand. Genomic Sci.">
        <title>Complete genome sequence of Denitrovibrio acetiphilus type strain (N2460).</title>
        <authorList>
            <person name="Kiss H."/>
            <person name="Lang E."/>
            <person name="Lapidus A."/>
            <person name="Copeland A."/>
            <person name="Nolan M."/>
            <person name="Glavina Del Rio T."/>
            <person name="Chen F."/>
            <person name="Lucas S."/>
            <person name="Tice H."/>
            <person name="Cheng J.F."/>
            <person name="Han C."/>
            <person name="Goodwin L."/>
            <person name="Pitluck S."/>
            <person name="Liolios K."/>
            <person name="Pati A."/>
            <person name="Ivanova N."/>
            <person name="Mavromatis K."/>
            <person name="Chen A."/>
            <person name="Palaniappan K."/>
            <person name="Land M."/>
            <person name="Hauser L."/>
            <person name="Chang Y.J."/>
            <person name="Jeffries C.D."/>
            <person name="Detter J.C."/>
            <person name="Brettin T."/>
            <person name="Spring S."/>
            <person name="Rohde M."/>
            <person name="Goker M."/>
            <person name="Woyke T."/>
            <person name="Bristow J."/>
            <person name="Eisen J.A."/>
            <person name="Markowitz V."/>
            <person name="Hugenholtz P."/>
            <person name="Kyrpides N.C."/>
            <person name="Klenk H.P."/>
        </authorList>
    </citation>
    <scope>NUCLEOTIDE SEQUENCE [LARGE SCALE GENOMIC DNA]</scope>
    <source>
        <strain evidence="11">DSM 12809 / NBRC 114555 / N2460</strain>
    </source>
</reference>
<dbReference type="GO" id="GO:0004776">
    <property type="term" value="F:succinate-CoA ligase (GDP-forming) activity"/>
    <property type="evidence" value="ECO:0007669"/>
    <property type="project" value="RHEA"/>
</dbReference>
<keyword evidence="6 7" id="KW-0460">Magnesium</keyword>
<feature type="binding site" evidence="7">
    <location>
        <position position="46"/>
    </location>
    <ligand>
        <name>ATP</name>
        <dbReference type="ChEBI" id="CHEBI:30616"/>
    </ligand>
</feature>
<protein>
    <recommendedName>
        <fullName evidence="7">Succinate--CoA ligase [ADP-forming] subunit beta</fullName>
        <ecNumber evidence="7">6.2.1.5</ecNumber>
    </recommendedName>
    <alternativeName>
        <fullName evidence="7">Succinyl-CoA synthetase subunit beta</fullName>
        <shortName evidence="7">SCS-beta</shortName>
    </alternativeName>
</protein>
<evidence type="ECO:0000313" key="10">
    <source>
        <dbReference type="EMBL" id="ADD69107.1"/>
    </source>
</evidence>
<evidence type="ECO:0000256" key="5">
    <source>
        <dbReference type="ARBA" id="ARBA00022741"/>
    </source>
</evidence>
<feature type="binding site" evidence="7">
    <location>
        <position position="213"/>
    </location>
    <ligand>
        <name>Mg(2+)</name>
        <dbReference type="ChEBI" id="CHEBI:18420"/>
    </ligand>
</feature>
<dbReference type="Gene3D" id="3.30.470.20">
    <property type="entry name" value="ATP-grasp fold, B domain"/>
    <property type="match status" value="1"/>
</dbReference>
<dbReference type="NCBIfam" id="NF001913">
    <property type="entry name" value="PRK00696.1"/>
    <property type="match status" value="1"/>
</dbReference>
<keyword evidence="5 7" id="KW-0547">Nucleotide-binding</keyword>
<dbReference type="EC" id="6.2.1.5" evidence="7"/>
<dbReference type="GO" id="GO:0006099">
    <property type="term" value="P:tricarboxylic acid cycle"/>
    <property type="evidence" value="ECO:0007669"/>
    <property type="project" value="UniProtKB-UniRule"/>
</dbReference>
<dbReference type="HAMAP" id="MF_00558">
    <property type="entry name" value="Succ_CoA_beta"/>
    <property type="match status" value="1"/>
</dbReference>
<feature type="domain" description="ATP-grasp" evidence="9">
    <location>
        <begin position="9"/>
        <end position="229"/>
    </location>
</feature>
<evidence type="ECO:0000256" key="7">
    <source>
        <dbReference type="HAMAP-Rule" id="MF_00558"/>
    </source>
</evidence>
<dbReference type="GO" id="GO:0004775">
    <property type="term" value="F:succinate-CoA ligase (ADP-forming) activity"/>
    <property type="evidence" value="ECO:0007669"/>
    <property type="project" value="UniProtKB-UniRule"/>
</dbReference>
<dbReference type="FunCoup" id="D4H3K5">
    <property type="interactions" value="482"/>
</dbReference>
<dbReference type="PaxDb" id="522772-Dacet_2345"/>
<dbReference type="Pfam" id="PF08442">
    <property type="entry name" value="ATP-grasp_2"/>
    <property type="match status" value="1"/>
</dbReference>
<dbReference type="InterPro" id="IPR013650">
    <property type="entry name" value="ATP-grasp_succ-CoA_synth-type"/>
</dbReference>
<comment type="cofactor">
    <cofactor evidence="7">
        <name>Mg(2+)</name>
        <dbReference type="ChEBI" id="CHEBI:18420"/>
    </cofactor>
    <text evidence="7">Binds 1 Mg(2+) ion per subunit.</text>
</comment>
<dbReference type="EMBL" id="CP001968">
    <property type="protein sequence ID" value="ADD69107.1"/>
    <property type="molecule type" value="Genomic_DNA"/>
</dbReference>
<dbReference type="PROSITE" id="PS01217">
    <property type="entry name" value="SUCCINYL_COA_LIG_3"/>
    <property type="match status" value="1"/>
</dbReference>
<dbReference type="InterPro" id="IPR005811">
    <property type="entry name" value="SUCC_ACL_C"/>
</dbReference>
<dbReference type="NCBIfam" id="TIGR01016">
    <property type="entry name" value="sucCoAbeta"/>
    <property type="match status" value="1"/>
</dbReference>
<evidence type="ECO:0000256" key="2">
    <source>
        <dbReference type="ARBA" id="ARBA00022532"/>
    </source>
</evidence>
<dbReference type="FunFam" id="3.30.1490.20:FF:000002">
    <property type="entry name" value="Succinate--CoA ligase [ADP-forming] subunit beta"/>
    <property type="match status" value="1"/>
</dbReference>
<dbReference type="STRING" id="522772.Dacet_2345"/>
<evidence type="ECO:0000256" key="6">
    <source>
        <dbReference type="ARBA" id="ARBA00022842"/>
    </source>
</evidence>
<feature type="binding site" evidence="7">
    <location>
        <begin position="53"/>
        <end position="55"/>
    </location>
    <ligand>
        <name>ATP</name>
        <dbReference type="ChEBI" id="CHEBI:30616"/>
    </ligand>
</feature>
<comment type="pathway">
    <text evidence="7">Carbohydrate metabolism; tricarboxylic acid cycle; succinate from succinyl-CoA (ligase route): step 1/1.</text>
</comment>
<dbReference type="KEGG" id="dap:Dacet_2345"/>
<dbReference type="GO" id="GO:0005829">
    <property type="term" value="C:cytosol"/>
    <property type="evidence" value="ECO:0007669"/>
    <property type="project" value="TreeGrafter"/>
</dbReference>
<feature type="binding site" evidence="7">
    <location>
        <position position="264"/>
    </location>
    <ligand>
        <name>substrate</name>
        <note>ligand shared with subunit alpha</note>
    </ligand>
</feature>
<dbReference type="FunFam" id="3.30.470.20:FF:000002">
    <property type="entry name" value="Succinate--CoA ligase [ADP-forming] subunit beta"/>
    <property type="match status" value="1"/>
</dbReference>
<feature type="binding site" evidence="7">
    <location>
        <position position="102"/>
    </location>
    <ligand>
        <name>ATP</name>
        <dbReference type="ChEBI" id="CHEBI:30616"/>
    </ligand>
</feature>
<comment type="catalytic activity">
    <reaction evidence="7">
        <text>GTP + succinate + CoA = succinyl-CoA + GDP + phosphate</text>
        <dbReference type="Rhea" id="RHEA:22120"/>
        <dbReference type="ChEBI" id="CHEBI:30031"/>
        <dbReference type="ChEBI" id="CHEBI:37565"/>
        <dbReference type="ChEBI" id="CHEBI:43474"/>
        <dbReference type="ChEBI" id="CHEBI:57287"/>
        <dbReference type="ChEBI" id="CHEBI:57292"/>
        <dbReference type="ChEBI" id="CHEBI:58189"/>
    </reaction>
</comment>
<feature type="binding site" evidence="7">
    <location>
        <position position="199"/>
    </location>
    <ligand>
        <name>Mg(2+)</name>
        <dbReference type="ChEBI" id="CHEBI:18420"/>
    </ligand>
</feature>
<dbReference type="PIRSF" id="PIRSF001554">
    <property type="entry name" value="SucCS_beta"/>
    <property type="match status" value="1"/>
</dbReference>
<keyword evidence="2 7" id="KW-0816">Tricarboxylic acid cycle</keyword>
<dbReference type="InterPro" id="IPR005809">
    <property type="entry name" value="Succ_CoA_ligase-like_bsu"/>
</dbReference>
<dbReference type="AlphaFoldDB" id="D4H3K5"/>
<comment type="subunit">
    <text evidence="7">Heterotetramer of two alpha and two beta subunits.</text>
</comment>
<dbReference type="Gene3D" id="3.40.50.261">
    <property type="entry name" value="Succinyl-CoA synthetase domains"/>
    <property type="match status" value="1"/>
</dbReference>
<dbReference type="Gene3D" id="3.30.1490.20">
    <property type="entry name" value="ATP-grasp fold, A domain"/>
    <property type="match status" value="1"/>
</dbReference>
<dbReference type="OrthoDB" id="9802602at2"/>
<name>D4H3K5_DENA2</name>
<dbReference type="Proteomes" id="UP000002012">
    <property type="component" value="Chromosome"/>
</dbReference>
<dbReference type="PANTHER" id="PTHR11815">
    <property type="entry name" value="SUCCINYL-COA SYNTHETASE BETA CHAIN"/>
    <property type="match status" value="1"/>
</dbReference>
<keyword evidence="11" id="KW-1185">Reference proteome</keyword>
<keyword evidence="4 7" id="KW-0479">Metal-binding</keyword>
<evidence type="ECO:0000256" key="1">
    <source>
        <dbReference type="ARBA" id="ARBA00009182"/>
    </source>
</evidence>
<dbReference type="GO" id="GO:0042709">
    <property type="term" value="C:succinate-CoA ligase complex"/>
    <property type="evidence" value="ECO:0007669"/>
    <property type="project" value="TreeGrafter"/>
</dbReference>
<evidence type="ECO:0000256" key="8">
    <source>
        <dbReference type="PROSITE-ProRule" id="PRU00409"/>
    </source>
</evidence>
<keyword evidence="7 8" id="KW-0067">ATP-binding</keyword>
<feature type="binding site" evidence="7">
    <location>
        <position position="107"/>
    </location>
    <ligand>
        <name>ATP</name>
        <dbReference type="ChEBI" id="CHEBI:30616"/>
    </ligand>
</feature>
<dbReference type="InterPro" id="IPR016102">
    <property type="entry name" value="Succinyl-CoA_synth-like"/>
</dbReference>
<dbReference type="InterPro" id="IPR017866">
    <property type="entry name" value="Succ-CoA_synthase_bsu_CS"/>
</dbReference>
<dbReference type="PROSITE" id="PS50975">
    <property type="entry name" value="ATP_GRASP"/>
    <property type="match status" value="1"/>
</dbReference>
<comment type="function">
    <text evidence="7">Succinyl-CoA synthetase functions in the citric acid cycle (TCA), coupling the hydrolysis of succinyl-CoA to the synthesis of either ATP or GTP and thus represents the only step of substrate-level phosphorylation in the TCA. The beta subunit provides nucleotide specificity of the enzyme and binds the substrate succinate, while the binding sites for coenzyme A and phosphate are found in the alpha subunit.</text>
</comment>
<comment type="catalytic activity">
    <reaction evidence="7">
        <text>succinate + ATP + CoA = succinyl-CoA + ADP + phosphate</text>
        <dbReference type="Rhea" id="RHEA:17661"/>
        <dbReference type="ChEBI" id="CHEBI:30031"/>
        <dbReference type="ChEBI" id="CHEBI:30616"/>
        <dbReference type="ChEBI" id="CHEBI:43474"/>
        <dbReference type="ChEBI" id="CHEBI:57287"/>
        <dbReference type="ChEBI" id="CHEBI:57292"/>
        <dbReference type="ChEBI" id="CHEBI:456216"/>
        <dbReference type="EC" id="6.2.1.5"/>
    </reaction>
</comment>
<dbReference type="HOGENOM" id="CLU_037430_0_2_0"/>
<evidence type="ECO:0000256" key="4">
    <source>
        <dbReference type="ARBA" id="ARBA00022723"/>
    </source>
</evidence>
<evidence type="ECO:0000256" key="3">
    <source>
        <dbReference type="ARBA" id="ARBA00022598"/>
    </source>
</evidence>
<dbReference type="GO" id="GO:0006104">
    <property type="term" value="P:succinyl-CoA metabolic process"/>
    <property type="evidence" value="ECO:0007669"/>
    <property type="project" value="TreeGrafter"/>
</dbReference>
<keyword evidence="3 7" id="KW-0436">Ligase</keyword>
<dbReference type="RefSeq" id="WP_013011609.1">
    <property type="nucleotide sequence ID" value="NC_013943.1"/>
</dbReference>
<sequence>MNLHEFQAKGLLRTYGVPVPDGGVASTASDALRVAKELHSDRWVIKAQVHAGGRGKAGGVKVVDVFSDLYDLSANMLGMKIVTKQTGDEGKIVRRILVEKATDIKQEIYVSFLVDRDSEQHMIIASSEGGVEIEQVAAKTPEKVIKERINPVTGMGQFLGRKIAKKMGLDSSLLNKFADVTNKLYQCFIDHDGMMLEINPLVVTGSGDIVCLDAKMSVDENALFRHRAIEEMKDYGELEPQEVRASIFDLSYVSMEGNIGCMVNGAGLAMATMDIIKSYGGQPANFLDVGGGADVNKVREAFKIILTDPKVKVIFVNIFGGIVRCDLIAQGVLKASEEVPGDRYIVVRLDGTNVEEGKKILEDGASKSGLNIVTGDTMADAAEKAVKLAEEAENKKKTPRNKAK</sequence>
<dbReference type="InterPro" id="IPR011761">
    <property type="entry name" value="ATP-grasp"/>
</dbReference>
<evidence type="ECO:0000313" key="11">
    <source>
        <dbReference type="Proteomes" id="UP000002012"/>
    </source>
</evidence>
<dbReference type="eggNOG" id="COG0045">
    <property type="taxonomic scope" value="Bacteria"/>
</dbReference>
<feature type="binding site" evidence="7">
    <location>
        <begin position="321"/>
        <end position="323"/>
    </location>
    <ligand>
        <name>substrate</name>
        <note>ligand shared with subunit alpha</note>
    </ligand>
</feature>
<dbReference type="GO" id="GO:0000287">
    <property type="term" value="F:magnesium ion binding"/>
    <property type="evidence" value="ECO:0007669"/>
    <property type="project" value="UniProtKB-UniRule"/>
</dbReference>
<feature type="binding site" evidence="7">
    <location>
        <position position="99"/>
    </location>
    <ligand>
        <name>ATP</name>
        <dbReference type="ChEBI" id="CHEBI:30616"/>
    </ligand>
</feature>
<dbReference type="PANTHER" id="PTHR11815:SF10">
    <property type="entry name" value="SUCCINATE--COA LIGASE [GDP-FORMING] SUBUNIT BETA, MITOCHONDRIAL"/>
    <property type="match status" value="1"/>
</dbReference>
<evidence type="ECO:0000259" key="9">
    <source>
        <dbReference type="PROSITE" id="PS50975"/>
    </source>
</evidence>